<feature type="domain" description="Threonine synthase N-terminal" evidence="11">
    <location>
        <begin position="2"/>
        <end position="80"/>
    </location>
</feature>
<dbReference type="CDD" id="cd01560">
    <property type="entry name" value="Thr-synth_2"/>
    <property type="match status" value="1"/>
</dbReference>
<dbReference type="InterPro" id="IPR051166">
    <property type="entry name" value="Threonine_Synthase"/>
</dbReference>
<dbReference type="InterPro" id="IPR037158">
    <property type="entry name" value="Thr_synth_N_sf"/>
</dbReference>
<dbReference type="UniPathway" id="UPA00050">
    <property type="reaction ID" value="UER00065"/>
</dbReference>
<evidence type="ECO:0000256" key="1">
    <source>
        <dbReference type="ARBA" id="ARBA00001933"/>
    </source>
</evidence>
<dbReference type="GO" id="GO:0004795">
    <property type="term" value="F:threonine synthase activity"/>
    <property type="evidence" value="ECO:0007669"/>
    <property type="project" value="UniProtKB-UniRule"/>
</dbReference>
<dbReference type="Pfam" id="PF24857">
    <property type="entry name" value="THR4_C"/>
    <property type="match status" value="1"/>
</dbReference>
<dbReference type="Pfam" id="PF14821">
    <property type="entry name" value="Thr_synth_N"/>
    <property type="match status" value="1"/>
</dbReference>
<dbReference type="InterPro" id="IPR000634">
    <property type="entry name" value="Ser/Thr_deHydtase_PyrdxlP-BS"/>
</dbReference>
<dbReference type="Proteomes" id="UP000253769">
    <property type="component" value="Unassembled WGS sequence"/>
</dbReference>
<dbReference type="Gene3D" id="3.90.1380.10">
    <property type="entry name" value="Threonine synthase, N-terminal domain"/>
    <property type="match status" value="1"/>
</dbReference>
<dbReference type="NCBIfam" id="TIGR00260">
    <property type="entry name" value="thrC"/>
    <property type="match status" value="1"/>
</dbReference>
<name>A0A369WPN2_9GAMM</name>
<dbReference type="GO" id="GO:0030170">
    <property type="term" value="F:pyridoxal phosphate binding"/>
    <property type="evidence" value="ECO:0007669"/>
    <property type="project" value="InterPro"/>
</dbReference>
<evidence type="ECO:0000256" key="9">
    <source>
        <dbReference type="NCBIfam" id="TIGR00260"/>
    </source>
</evidence>
<dbReference type="SUPFAM" id="SSF53686">
    <property type="entry name" value="Tryptophan synthase beta subunit-like PLP-dependent enzymes"/>
    <property type="match status" value="1"/>
</dbReference>
<comment type="cofactor">
    <cofactor evidence="1 10">
        <name>pyridoxal 5'-phosphate</name>
        <dbReference type="ChEBI" id="CHEBI:597326"/>
    </cofactor>
</comment>
<evidence type="ECO:0000256" key="6">
    <source>
        <dbReference type="ARBA" id="ARBA00023239"/>
    </source>
</evidence>
<dbReference type="EMBL" id="QQOH01000002">
    <property type="protein sequence ID" value="RDE22526.1"/>
    <property type="molecule type" value="Genomic_DNA"/>
</dbReference>
<evidence type="ECO:0000259" key="11">
    <source>
        <dbReference type="Pfam" id="PF14821"/>
    </source>
</evidence>
<organism evidence="12 13">
    <name type="scientific">Motiliproteus coralliicola</name>
    <dbReference type="NCBI Taxonomy" id="2283196"/>
    <lineage>
        <taxon>Bacteria</taxon>
        <taxon>Pseudomonadati</taxon>
        <taxon>Pseudomonadota</taxon>
        <taxon>Gammaproteobacteria</taxon>
        <taxon>Oceanospirillales</taxon>
        <taxon>Oceanospirillaceae</taxon>
        <taxon>Motiliproteus</taxon>
    </lineage>
</organism>
<evidence type="ECO:0000256" key="8">
    <source>
        <dbReference type="ARBA" id="ARBA00049144"/>
    </source>
</evidence>
<dbReference type="Gene3D" id="3.40.50.1100">
    <property type="match status" value="2"/>
</dbReference>
<dbReference type="InterPro" id="IPR036052">
    <property type="entry name" value="TrpB-like_PALP_sf"/>
</dbReference>
<evidence type="ECO:0000256" key="3">
    <source>
        <dbReference type="ARBA" id="ARBA00018679"/>
    </source>
</evidence>
<comment type="pathway">
    <text evidence="7">Amino-acid biosynthesis.</text>
</comment>
<comment type="catalytic activity">
    <reaction evidence="8">
        <text>O-phospho-L-homoserine + H2O = L-threonine + phosphate</text>
        <dbReference type="Rhea" id="RHEA:10840"/>
        <dbReference type="ChEBI" id="CHEBI:15377"/>
        <dbReference type="ChEBI" id="CHEBI:43474"/>
        <dbReference type="ChEBI" id="CHEBI:57590"/>
        <dbReference type="ChEBI" id="CHEBI:57926"/>
        <dbReference type="EC" id="4.2.3.1"/>
    </reaction>
</comment>
<keyword evidence="5 10" id="KW-0663">Pyridoxal phosphate</keyword>
<dbReference type="InterPro" id="IPR029144">
    <property type="entry name" value="Thr_synth_N"/>
</dbReference>
<evidence type="ECO:0000256" key="10">
    <source>
        <dbReference type="PIRSR" id="PIRSR604450-51"/>
    </source>
</evidence>
<dbReference type="AlphaFoldDB" id="A0A369WPN2"/>
<dbReference type="OrthoDB" id="9763107at2"/>
<dbReference type="FunFam" id="3.90.1380.10:FF:000002">
    <property type="entry name" value="Threonine synthase"/>
    <property type="match status" value="1"/>
</dbReference>
<protein>
    <recommendedName>
        <fullName evidence="3 9">Threonine synthase</fullName>
        <ecNumber evidence="9">4.2.3.1</ecNumber>
    </recommendedName>
</protein>
<comment type="similarity">
    <text evidence="2">Belongs to the threonine synthase family.</text>
</comment>
<gene>
    <name evidence="12" type="ORF">DV711_07995</name>
</gene>
<accession>A0A369WPN2</accession>
<feature type="modified residue" description="N6-(pyridoxal phosphate)lysine" evidence="10">
    <location>
        <position position="121"/>
    </location>
</feature>
<keyword evidence="13" id="KW-1185">Reference proteome</keyword>
<dbReference type="PANTHER" id="PTHR42690">
    <property type="entry name" value="THREONINE SYNTHASE FAMILY MEMBER"/>
    <property type="match status" value="1"/>
</dbReference>
<dbReference type="PROSITE" id="PS00165">
    <property type="entry name" value="DEHYDRATASE_SER_THR"/>
    <property type="match status" value="1"/>
</dbReference>
<evidence type="ECO:0000256" key="4">
    <source>
        <dbReference type="ARBA" id="ARBA00022605"/>
    </source>
</evidence>
<evidence type="ECO:0000313" key="12">
    <source>
        <dbReference type="EMBL" id="RDE22526.1"/>
    </source>
</evidence>
<proteinExistence type="inferred from homology"/>
<evidence type="ECO:0000256" key="5">
    <source>
        <dbReference type="ARBA" id="ARBA00022898"/>
    </source>
</evidence>
<dbReference type="PANTHER" id="PTHR42690:SF1">
    <property type="entry name" value="THREONINE SYNTHASE-LIKE 2"/>
    <property type="match status" value="1"/>
</dbReference>
<dbReference type="GO" id="GO:0009088">
    <property type="term" value="P:threonine biosynthetic process"/>
    <property type="evidence" value="ECO:0007669"/>
    <property type="project" value="UniProtKB-UniRule"/>
</dbReference>
<sequence>MKYISTRGQAPALNFEEVLLAGLATDGGLYVPEQLPQFSKEEIASWAGLSYADLAKKVIAPFVADTIPQADLDAIIDETYGTRAATEGKNVFAHDAVAPLKQLDSNLWLLELFHGPTLAFKDFALQLLGRLLDYVLEKRNERVVIMGATSGDTGSAAIEGCKRCDNVDIFILHPHQRVSDVQRKQMTTIIGDNIHNLAIKGNFDDCQQMVKQSFADQSFLGGRKLVAVNSINWARIMAQIVYYFHASLSLGGPHREVSFAVPTGNFGDIFAGYLAKGMGLPVKQLVVATNVNDILHRCISANDYSPQELVHTLSPSMDIMVSSNFERLLFDLYGRDGKATGELMARMNGGQGAELEPARLAKARELFDSYRLDDEGCIDYIAEMFERSEELLDPHTAIGVKAAEVCRRDSETPMVALATAHPVKFPEPVVKAGLNSPELPHHLEDLFDREERCTVLDNDLAAVHAHMAEQLG</sequence>
<keyword evidence="4" id="KW-0028">Amino-acid biosynthesis</keyword>
<reference evidence="12 13" key="1">
    <citation type="submission" date="2018-07" db="EMBL/GenBank/DDBJ databases">
        <title>Motiliproteus coralliicola sp. nov., a bacterium isolated from Coral.</title>
        <authorList>
            <person name="Wang G."/>
        </authorList>
    </citation>
    <scope>NUCLEOTIDE SEQUENCE [LARGE SCALE GENOMIC DNA]</scope>
    <source>
        <strain evidence="12 13">C34</strain>
    </source>
</reference>
<evidence type="ECO:0000313" key="13">
    <source>
        <dbReference type="Proteomes" id="UP000253769"/>
    </source>
</evidence>
<dbReference type="EC" id="4.2.3.1" evidence="9"/>
<dbReference type="RefSeq" id="WP_114695155.1">
    <property type="nucleotide sequence ID" value="NZ_QQOH01000002.1"/>
</dbReference>
<evidence type="ECO:0000256" key="2">
    <source>
        <dbReference type="ARBA" id="ARBA00005517"/>
    </source>
</evidence>
<comment type="caution">
    <text evidence="12">The sequence shown here is derived from an EMBL/GenBank/DDBJ whole genome shotgun (WGS) entry which is preliminary data.</text>
</comment>
<keyword evidence="6 12" id="KW-0456">Lyase</keyword>
<dbReference type="InterPro" id="IPR004450">
    <property type="entry name" value="Thr_synthase-like"/>
</dbReference>
<evidence type="ECO:0000256" key="7">
    <source>
        <dbReference type="ARBA" id="ARBA00029440"/>
    </source>
</evidence>